<reference evidence="1 2" key="1">
    <citation type="submission" date="2017-01" db="EMBL/GenBank/DDBJ databases">
        <authorList>
            <person name="Erauso G."/>
        </authorList>
    </citation>
    <scope>NUCLEOTIDE SEQUENCE [LARGE SCALE GENOMIC DNA]</scope>
    <source>
        <strain evidence="1">MESINF1</strain>
    </source>
</reference>
<dbReference type="KEGG" id="minf:MESINF_0721"/>
<evidence type="ECO:0000313" key="1">
    <source>
        <dbReference type="EMBL" id="SSC12170.1"/>
    </source>
</evidence>
<dbReference type="AlphaFoldDB" id="A0A7Z7LDT7"/>
<protein>
    <submittedName>
        <fullName evidence="1">Uncharacterized protein</fullName>
    </submittedName>
</protein>
<evidence type="ECO:0000313" key="2">
    <source>
        <dbReference type="Proteomes" id="UP000250796"/>
    </source>
</evidence>
<proteinExistence type="predicted"/>
<name>A0A7Z7LDT7_9BACT</name>
<dbReference type="Proteomes" id="UP000250796">
    <property type="component" value="Chromosome MESINF"/>
</dbReference>
<dbReference type="EMBL" id="LS974202">
    <property type="protein sequence ID" value="SSC12170.1"/>
    <property type="molecule type" value="Genomic_DNA"/>
</dbReference>
<sequence>MSRVRGPYARFCERTRGSAPLLLDCPERERKSSYSFRRYASRFGGTESEMMPLLIEKPEEEQRDNVLEPDFDAVTQYESI</sequence>
<organism evidence="1 2">
    <name type="scientific">Mesotoga infera</name>
    <dbReference type="NCBI Taxonomy" id="1236046"/>
    <lineage>
        <taxon>Bacteria</taxon>
        <taxon>Thermotogati</taxon>
        <taxon>Thermotogota</taxon>
        <taxon>Thermotogae</taxon>
        <taxon>Kosmotogales</taxon>
        <taxon>Kosmotogaceae</taxon>
        <taxon>Mesotoga</taxon>
    </lineage>
</organism>
<keyword evidence="2" id="KW-1185">Reference proteome</keyword>
<gene>
    <name evidence="1" type="ORF">MESINF_0721</name>
</gene>
<accession>A0A7Z7LDT7</accession>